<keyword evidence="2" id="KW-1185">Reference proteome</keyword>
<name>A0A2R6NGV3_9APHY</name>
<dbReference type="AlphaFoldDB" id="A0A2R6NGV3"/>
<evidence type="ECO:0000313" key="1">
    <source>
        <dbReference type="EMBL" id="PSR71202.1"/>
    </source>
</evidence>
<accession>A0A2R6NGV3</accession>
<proteinExistence type="predicted"/>
<evidence type="ECO:0000313" key="2">
    <source>
        <dbReference type="Proteomes" id="UP000186601"/>
    </source>
</evidence>
<comment type="caution">
    <text evidence="1">The sequence shown here is derived from an EMBL/GenBank/DDBJ whole genome shotgun (WGS) entry which is preliminary data.</text>
</comment>
<reference evidence="1 2" key="1">
    <citation type="submission" date="2018-02" db="EMBL/GenBank/DDBJ databases">
        <title>Genome sequence of the basidiomycete white-rot fungus Phlebia centrifuga.</title>
        <authorList>
            <person name="Granchi Z."/>
            <person name="Peng M."/>
            <person name="de Vries R.P."/>
            <person name="Hilden K."/>
            <person name="Makela M.R."/>
            <person name="Grigoriev I."/>
            <person name="Riley R."/>
        </authorList>
    </citation>
    <scope>NUCLEOTIDE SEQUENCE [LARGE SCALE GENOMIC DNA]</scope>
    <source>
        <strain evidence="1 2">FBCC195</strain>
    </source>
</reference>
<dbReference type="Proteomes" id="UP000186601">
    <property type="component" value="Unassembled WGS sequence"/>
</dbReference>
<protein>
    <submittedName>
        <fullName evidence="1">Uncharacterized protein</fullName>
    </submittedName>
</protein>
<organism evidence="1 2">
    <name type="scientific">Hermanssonia centrifuga</name>
    <dbReference type="NCBI Taxonomy" id="98765"/>
    <lineage>
        <taxon>Eukaryota</taxon>
        <taxon>Fungi</taxon>
        <taxon>Dikarya</taxon>
        <taxon>Basidiomycota</taxon>
        <taxon>Agaricomycotina</taxon>
        <taxon>Agaricomycetes</taxon>
        <taxon>Polyporales</taxon>
        <taxon>Meruliaceae</taxon>
        <taxon>Hermanssonia</taxon>
    </lineage>
</organism>
<dbReference type="EMBL" id="MLYV02001291">
    <property type="protein sequence ID" value="PSR71202.1"/>
    <property type="molecule type" value="Genomic_DNA"/>
</dbReference>
<gene>
    <name evidence="1" type="ORF">PHLCEN_2v12934</name>
</gene>
<sequence length="66" mass="7429">MQIPVILACSIQYDPSLSQPVTSLFRQPVTIRLVKPSTVVALVKNMVDTVTICSKRTRETWNTESH</sequence>